<feature type="compositionally biased region" description="Acidic residues" evidence="2">
    <location>
        <begin position="206"/>
        <end position="217"/>
    </location>
</feature>
<dbReference type="Pfam" id="PF03134">
    <property type="entry name" value="TB2_DP1_HVA22"/>
    <property type="match status" value="1"/>
</dbReference>
<evidence type="ECO:0000313" key="3">
    <source>
        <dbReference type="Proteomes" id="UP000035681"/>
    </source>
</evidence>
<dbReference type="GO" id="GO:0071782">
    <property type="term" value="C:endoplasmic reticulum tubular network"/>
    <property type="evidence" value="ECO:0007669"/>
    <property type="project" value="TreeGrafter"/>
</dbReference>
<dbReference type="PANTHER" id="PTHR12300">
    <property type="entry name" value="HVA22-LIKE PROTEINS"/>
    <property type="match status" value="1"/>
</dbReference>
<dbReference type="GO" id="GO:0071786">
    <property type="term" value="P:endoplasmic reticulum tubular network organization"/>
    <property type="evidence" value="ECO:0007669"/>
    <property type="project" value="TreeGrafter"/>
</dbReference>
<evidence type="ECO:0000256" key="2">
    <source>
        <dbReference type="SAM" id="MobiDB-lite"/>
    </source>
</evidence>
<dbReference type="STRING" id="6248.A0A0K0EDB2"/>
<keyword evidence="1" id="KW-0812">Transmembrane</keyword>
<dbReference type="GO" id="GO:0005881">
    <property type="term" value="C:cytoplasmic microtubule"/>
    <property type="evidence" value="ECO:0007669"/>
    <property type="project" value="TreeGrafter"/>
</dbReference>
<feature type="transmembrane region" description="Helical" evidence="1">
    <location>
        <begin position="6"/>
        <end position="21"/>
    </location>
</feature>
<dbReference type="GO" id="GO:0008017">
    <property type="term" value="F:microtubule binding"/>
    <property type="evidence" value="ECO:0007669"/>
    <property type="project" value="TreeGrafter"/>
</dbReference>
<sequence length="277" mass="32218">MLSALLSRILILTAGTLYPAYRSFKAVRTKNVKEYIKLMMYWICFALFIFIENITDVFVSFWFPFYYETKVLFVFWMLSPWTKGASLLYRKWIHPFLSKHEDEIDIMIERAKDESYRQALSLGQKGIAAAKDIIATAAIRGQERLQKSYSMSDVSNISTSTTRKRVLKGKVKKENVLNEEEIRESEEESQRTWVGHVDENGRIIEELVEDEEEENGDQDYRYDELIDLSNEAAAQKKGRKSKSRSSSRSRGTSIEQMTEPVVSTRNLRSTSRRNTNT</sequence>
<comment type="similarity">
    <text evidence="1">Belongs to the DP1 family.</text>
</comment>
<dbReference type="InterPro" id="IPR004345">
    <property type="entry name" value="TB2_DP1_HVA22"/>
</dbReference>
<organism evidence="4">
    <name type="scientific">Strongyloides stercoralis</name>
    <name type="common">Threadworm</name>
    <dbReference type="NCBI Taxonomy" id="6248"/>
    <lineage>
        <taxon>Eukaryota</taxon>
        <taxon>Metazoa</taxon>
        <taxon>Ecdysozoa</taxon>
        <taxon>Nematoda</taxon>
        <taxon>Chromadorea</taxon>
        <taxon>Rhabditida</taxon>
        <taxon>Tylenchina</taxon>
        <taxon>Panagrolaimomorpha</taxon>
        <taxon>Strongyloidoidea</taxon>
        <taxon>Strongyloididae</taxon>
        <taxon>Strongyloides</taxon>
    </lineage>
</organism>
<protein>
    <recommendedName>
        <fullName evidence="1">Receptor expression-enhancing protein</fullName>
    </recommendedName>
</protein>
<evidence type="ECO:0000313" key="4">
    <source>
        <dbReference type="WBParaSite" id="SSTP_0000747500.1"/>
    </source>
</evidence>
<keyword evidence="3" id="KW-1185">Reference proteome</keyword>
<dbReference type="WBParaSite" id="SSTP_0000747500.1">
    <property type="protein sequence ID" value="SSTP_0000747500.1"/>
    <property type="gene ID" value="SSTP_0000747500"/>
</dbReference>
<dbReference type="AlphaFoldDB" id="A0A0K0EDB2"/>
<accession>A0A0K0EDB2</accession>
<feature type="compositionally biased region" description="Low complexity" evidence="2">
    <location>
        <begin position="263"/>
        <end position="277"/>
    </location>
</feature>
<dbReference type="Proteomes" id="UP000035681">
    <property type="component" value="Unplaced"/>
</dbReference>
<reference evidence="4" key="1">
    <citation type="submission" date="2015-08" db="UniProtKB">
        <authorList>
            <consortium name="WormBaseParasite"/>
        </authorList>
    </citation>
    <scope>IDENTIFICATION</scope>
</reference>
<comment type="subcellular location">
    <subcellularLocation>
        <location evidence="1">Membrane</location>
        <topology evidence="1">Multi-pass membrane protein</topology>
    </subcellularLocation>
</comment>
<name>A0A0K0EDB2_STRER</name>
<keyword evidence="1" id="KW-0472">Membrane</keyword>
<feature type="compositionally biased region" description="Basic residues" evidence="2">
    <location>
        <begin position="236"/>
        <end position="247"/>
    </location>
</feature>
<dbReference type="PANTHER" id="PTHR12300:SF117">
    <property type="entry name" value="LP05237P-RELATED"/>
    <property type="match status" value="1"/>
</dbReference>
<dbReference type="WBParaSite" id="TCONS_00006863.p1">
    <property type="protein sequence ID" value="TCONS_00006863.p1"/>
    <property type="gene ID" value="XLOC_004967"/>
</dbReference>
<evidence type="ECO:0000256" key="1">
    <source>
        <dbReference type="RuleBase" id="RU362006"/>
    </source>
</evidence>
<feature type="transmembrane region" description="Helical" evidence="1">
    <location>
        <begin position="41"/>
        <end position="65"/>
    </location>
</feature>
<dbReference type="GO" id="GO:0005789">
    <property type="term" value="C:endoplasmic reticulum membrane"/>
    <property type="evidence" value="ECO:0007669"/>
    <property type="project" value="TreeGrafter"/>
</dbReference>
<proteinExistence type="inferred from homology"/>
<keyword evidence="1" id="KW-1133">Transmembrane helix</keyword>
<feature type="region of interest" description="Disordered" evidence="2">
    <location>
        <begin position="206"/>
        <end position="277"/>
    </location>
</feature>